<dbReference type="PANTHER" id="PTHR21262:SF31">
    <property type="entry name" value="GTP PYROPHOSPHOKINASE"/>
    <property type="match status" value="1"/>
</dbReference>
<keyword evidence="7" id="KW-1185">Reference proteome</keyword>
<dbReference type="PROSITE" id="PS50889">
    <property type="entry name" value="S4"/>
    <property type="match status" value="1"/>
</dbReference>
<dbReference type="InterPro" id="IPR004095">
    <property type="entry name" value="TGS"/>
</dbReference>
<dbReference type="Pfam" id="PF13291">
    <property type="entry name" value="ACT_4"/>
    <property type="match status" value="1"/>
</dbReference>
<dbReference type="Pfam" id="PF02824">
    <property type="entry name" value="TGS"/>
    <property type="match status" value="1"/>
</dbReference>
<comment type="pathway">
    <text evidence="1">Purine metabolism.</text>
</comment>
<dbReference type="CDD" id="cd04876">
    <property type="entry name" value="ACT_RelA-SpoT"/>
    <property type="match status" value="1"/>
</dbReference>
<evidence type="ECO:0000256" key="2">
    <source>
        <dbReference type="PROSITE-ProRule" id="PRU00182"/>
    </source>
</evidence>
<dbReference type="CDD" id="cd00077">
    <property type="entry name" value="HDc"/>
    <property type="match status" value="1"/>
</dbReference>
<evidence type="ECO:0000313" key="7">
    <source>
        <dbReference type="Proteomes" id="UP001597601"/>
    </source>
</evidence>
<evidence type="ECO:0000259" key="4">
    <source>
        <dbReference type="PROSITE" id="PS51831"/>
    </source>
</evidence>
<name>A0ABW5XTU0_9SPHI</name>
<dbReference type="EC" id="2.7.6.5" evidence="6"/>
<dbReference type="CDD" id="cd01668">
    <property type="entry name" value="TGS_RSH"/>
    <property type="match status" value="1"/>
</dbReference>
<dbReference type="GO" id="GO:0008728">
    <property type="term" value="F:GTP diphosphokinase activity"/>
    <property type="evidence" value="ECO:0007669"/>
    <property type="project" value="UniProtKB-EC"/>
</dbReference>
<dbReference type="InterPro" id="IPR003607">
    <property type="entry name" value="HD/PDEase_dom"/>
</dbReference>
<dbReference type="EMBL" id="JBHUON010000023">
    <property type="protein sequence ID" value="MFD2866279.1"/>
    <property type="molecule type" value="Genomic_DNA"/>
</dbReference>
<dbReference type="Pfam" id="PF19296">
    <property type="entry name" value="RelA_AH_RIS"/>
    <property type="match status" value="1"/>
</dbReference>
<reference evidence="7" key="1">
    <citation type="journal article" date="2019" name="Int. J. Syst. Evol. Microbiol.">
        <title>The Global Catalogue of Microorganisms (GCM) 10K type strain sequencing project: providing services to taxonomists for standard genome sequencing and annotation.</title>
        <authorList>
            <consortium name="The Broad Institute Genomics Platform"/>
            <consortium name="The Broad Institute Genome Sequencing Center for Infectious Disease"/>
            <person name="Wu L."/>
            <person name="Ma J."/>
        </authorList>
    </citation>
    <scope>NUCLEOTIDE SEQUENCE [LARGE SCALE GENOMIC DNA]</scope>
    <source>
        <strain evidence="7">KCTC 52232</strain>
    </source>
</reference>
<dbReference type="SUPFAM" id="SSF81271">
    <property type="entry name" value="TGS-like"/>
    <property type="match status" value="1"/>
</dbReference>
<dbReference type="InterPro" id="IPR012675">
    <property type="entry name" value="Beta-grasp_dom_sf"/>
</dbReference>
<dbReference type="PANTHER" id="PTHR21262">
    <property type="entry name" value="GUANOSINE-3',5'-BIS DIPHOSPHATE 3'-PYROPHOSPHOHYDROLASE"/>
    <property type="match status" value="1"/>
</dbReference>
<keyword evidence="6" id="KW-0808">Transferase</keyword>
<dbReference type="RefSeq" id="WP_377129768.1">
    <property type="nucleotide sequence ID" value="NZ_JBHUON010000023.1"/>
</dbReference>
<dbReference type="InterPro" id="IPR006674">
    <property type="entry name" value="HD_domain"/>
</dbReference>
<dbReference type="PROSITE" id="PS51831">
    <property type="entry name" value="HD"/>
    <property type="match status" value="1"/>
</dbReference>
<evidence type="ECO:0000313" key="6">
    <source>
        <dbReference type="EMBL" id="MFD2866279.1"/>
    </source>
</evidence>
<sequence>MKELLIDLEVEKTEILKRYRALLRACKSTMQKGDKRMIRKAFDMALESHKDMRRKSGEPYIYHPIAVAQIAAEEIGLGTTSIVCALLHDVVEDTDVTLDDIEQEFGKKVAKIIDGLTKISGVFDTNSSLQAENFRKMLLTLADDVRVILIKLADRLHNMRTLESMPRDKQLKISSETIYLYAPLAHRLGLYAIKSELEDLSMKYMERETYQFIKNKLNEKKTEREKFIRDFIEPVKKVLNGQGLDADLFGRPKSIHSIWNKMKKKSVPFEEVYDLFAIRVILDSTPENEKSDCWKAYSIVTDLYRPNPDRLRDWISSPKANGYESLHTTVMGPRGQWVEVQIRTKRMNEIAEKGFAAHWKYKESSTDSGLDQWVQKVREMLKNPDSNALEFLDDFKMNLFSDEIFIFTPKGALIQLPLSATALDFAFEIHTDVGASCIGAKVNHKLVPLSYKLQNGDQVEIITSSKQIPKEDWLSFVVTAKAKSKIKSALKEEKRKIAEDGKEILERKMKSLKITYNSENIHKLSYYFKLGSTQDLFFNIAKGIIDMKDLREYQLSEKVVENKPQDRIENEQLQGLLRNIKAKDSDMLLIGDDMQKIDYKLSACCNPIPGDDVFGFITVGDGIKIHRTNCPNAAKLMANYGYRVVKARWTNQQELAFLTGLRITGIDDVGLINKLTTVISHDFKVNMRSITVDSDNGIFEGSIMVYVNDTQHLENLIKRLKTVNGVTAVTRFDAIEKAS</sequence>
<evidence type="ECO:0000256" key="1">
    <source>
        <dbReference type="ARBA" id="ARBA00025704"/>
    </source>
</evidence>
<dbReference type="NCBIfam" id="TIGR00691">
    <property type="entry name" value="spoT_relA"/>
    <property type="match status" value="1"/>
</dbReference>
<dbReference type="SUPFAM" id="SSF81301">
    <property type="entry name" value="Nucleotidyltransferase"/>
    <property type="match status" value="1"/>
</dbReference>
<comment type="similarity">
    <text evidence="3">Belongs to the relA/spoT family.</text>
</comment>
<dbReference type="InterPro" id="IPR045600">
    <property type="entry name" value="RelA/SpoT_AH_RIS"/>
</dbReference>
<dbReference type="Gene3D" id="3.30.460.10">
    <property type="entry name" value="Beta Polymerase, domain 2"/>
    <property type="match status" value="1"/>
</dbReference>
<proteinExistence type="inferred from homology"/>
<dbReference type="SUPFAM" id="SSF109604">
    <property type="entry name" value="HD-domain/PDEase-like"/>
    <property type="match status" value="1"/>
</dbReference>
<dbReference type="Pfam" id="PF13328">
    <property type="entry name" value="HD_4"/>
    <property type="match status" value="1"/>
</dbReference>
<dbReference type="InterPro" id="IPR033655">
    <property type="entry name" value="TGS_RelA/SpoT"/>
</dbReference>
<dbReference type="InterPro" id="IPR002912">
    <property type="entry name" value="ACT_dom"/>
</dbReference>
<dbReference type="SMART" id="SM00471">
    <property type="entry name" value="HDc"/>
    <property type="match status" value="1"/>
</dbReference>
<feature type="domain" description="HD" evidence="4">
    <location>
        <begin position="60"/>
        <end position="159"/>
    </location>
</feature>
<accession>A0ABW5XTU0</accession>
<dbReference type="SMART" id="SM00954">
    <property type="entry name" value="RelA_SpoT"/>
    <property type="match status" value="1"/>
</dbReference>
<dbReference type="CDD" id="cd05399">
    <property type="entry name" value="NT_Rel-Spo_like"/>
    <property type="match status" value="1"/>
</dbReference>
<dbReference type="PROSITE" id="PS51880">
    <property type="entry name" value="TGS"/>
    <property type="match status" value="1"/>
</dbReference>
<dbReference type="InterPro" id="IPR045865">
    <property type="entry name" value="ACT-like_dom_sf"/>
</dbReference>
<protein>
    <submittedName>
        <fullName evidence="6">RelA/SpoT family protein</fullName>
        <ecNumber evidence="6">2.7.6.5</ecNumber>
    </submittedName>
</protein>
<comment type="function">
    <text evidence="3">In eubacteria ppGpp (guanosine 3'-diphosphate 5'-diphosphate) is a mediator of the stringent response that coordinates a variety of cellular activities in response to changes in nutritional abundance.</text>
</comment>
<dbReference type="SUPFAM" id="SSF55021">
    <property type="entry name" value="ACT-like"/>
    <property type="match status" value="1"/>
</dbReference>
<dbReference type="Gene3D" id="1.10.3210.10">
    <property type="entry name" value="Hypothetical protein af1432"/>
    <property type="match status" value="1"/>
</dbReference>
<dbReference type="Pfam" id="PF04607">
    <property type="entry name" value="RelA_SpoT"/>
    <property type="match status" value="1"/>
</dbReference>
<gene>
    <name evidence="6" type="ORF">ACFSYC_16400</name>
</gene>
<dbReference type="InterPro" id="IPR004811">
    <property type="entry name" value="RelA/Spo_fam"/>
</dbReference>
<dbReference type="Proteomes" id="UP001597601">
    <property type="component" value="Unassembled WGS sequence"/>
</dbReference>
<keyword evidence="2" id="KW-0694">RNA-binding</keyword>
<dbReference type="InterPro" id="IPR012676">
    <property type="entry name" value="TGS-like"/>
</dbReference>
<dbReference type="InterPro" id="IPR007685">
    <property type="entry name" value="RelA_SpoT"/>
</dbReference>
<dbReference type="Gene3D" id="3.30.70.260">
    <property type="match status" value="1"/>
</dbReference>
<feature type="domain" description="TGS" evidence="5">
    <location>
        <begin position="402"/>
        <end position="463"/>
    </location>
</feature>
<dbReference type="Gene3D" id="3.10.20.30">
    <property type="match status" value="1"/>
</dbReference>
<evidence type="ECO:0000259" key="5">
    <source>
        <dbReference type="PROSITE" id="PS51880"/>
    </source>
</evidence>
<dbReference type="InterPro" id="IPR043519">
    <property type="entry name" value="NT_sf"/>
</dbReference>
<evidence type="ECO:0000256" key="3">
    <source>
        <dbReference type="RuleBase" id="RU003847"/>
    </source>
</evidence>
<organism evidence="6 7">
    <name type="scientific">Mucilaginibacter antarcticus</name>
    <dbReference type="NCBI Taxonomy" id="1855725"/>
    <lineage>
        <taxon>Bacteria</taxon>
        <taxon>Pseudomonadati</taxon>
        <taxon>Bacteroidota</taxon>
        <taxon>Sphingobacteriia</taxon>
        <taxon>Sphingobacteriales</taxon>
        <taxon>Sphingobacteriaceae</taxon>
        <taxon>Mucilaginibacter</taxon>
    </lineage>
</organism>
<comment type="caution">
    <text evidence="6">The sequence shown here is derived from an EMBL/GenBank/DDBJ whole genome shotgun (WGS) entry which is preliminary data.</text>
</comment>